<comment type="caution">
    <text evidence="2">The sequence shown here is derived from an EMBL/GenBank/DDBJ whole genome shotgun (WGS) entry which is preliminary data.</text>
</comment>
<evidence type="ECO:0000313" key="2">
    <source>
        <dbReference type="EMBL" id="MFD1300739.1"/>
    </source>
</evidence>
<sequence length="68" mass="7518">MVLIAGGRFMRKPLQPDRPIWPPLPDKPTNVSMEQDDITPGSDGHDLRTTHDISSAEVAERINDSHAS</sequence>
<name>A0ABW3WVW7_9HYPH</name>
<feature type="region of interest" description="Disordered" evidence="1">
    <location>
        <begin position="1"/>
        <end position="68"/>
    </location>
</feature>
<accession>A0ABW3WVW7</accession>
<dbReference type="EMBL" id="JBHTND010000003">
    <property type="protein sequence ID" value="MFD1300739.1"/>
    <property type="molecule type" value="Genomic_DNA"/>
</dbReference>
<feature type="compositionally biased region" description="Basic and acidic residues" evidence="1">
    <location>
        <begin position="58"/>
        <end position="68"/>
    </location>
</feature>
<proteinExistence type="predicted"/>
<evidence type="ECO:0000256" key="1">
    <source>
        <dbReference type="SAM" id="MobiDB-lite"/>
    </source>
</evidence>
<keyword evidence="3" id="KW-1185">Reference proteome</keyword>
<gene>
    <name evidence="2" type="ORF">ACFQ4G_03955</name>
</gene>
<reference evidence="3" key="1">
    <citation type="journal article" date="2019" name="Int. J. Syst. Evol. Microbiol.">
        <title>The Global Catalogue of Microorganisms (GCM) 10K type strain sequencing project: providing services to taxonomists for standard genome sequencing and annotation.</title>
        <authorList>
            <consortium name="The Broad Institute Genomics Platform"/>
            <consortium name="The Broad Institute Genome Sequencing Center for Infectious Disease"/>
            <person name="Wu L."/>
            <person name="Ma J."/>
        </authorList>
    </citation>
    <scope>NUCLEOTIDE SEQUENCE [LARGE SCALE GENOMIC DNA]</scope>
    <source>
        <strain evidence="3">CCUG 56108</strain>
    </source>
</reference>
<dbReference type="Proteomes" id="UP001597176">
    <property type="component" value="Unassembled WGS sequence"/>
</dbReference>
<dbReference type="RefSeq" id="WP_238208709.1">
    <property type="nucleotide sequence ID" value="NZ_JBHTND010000003.1"/>
</dbReference>
<evidence type="ECO:0000313" key="3">
    <source>
        <dbReference type="Proteomes" id="UP001597176"/>
    </source>
</evidence>
<protein>
    <submittedName>
        <fullName evidence="2">Uncharacterized protein</fullName>
    </submittedName>
</protein>
<organism evidence="2 3">
    <name type="scientific">Methylobacterium marchantiae</name>
    <dbReference type="NCBI Taxonomy" id="600331"/>
    <lineage>
        <taxon>Bacteria</taxon>
        <taxon>Pseudomonadati</taxon>
        <taxon>Pseudomonadota</taxon>
        <taxon>Alphaproteobacteria</taxon>
        <taxon>Hyphomicrobiales</taxon>
        <taxon>Methylobacteriaceae</taxon>
        <taxon>Methylobacterium</taxon>
    </lineage>
</organism>